<dbReference type="InterPro" id="IPR036691">
    <property type="entry name" value="Endo/exonu/phosph_ase_sf"/>
</dbReference>
<sequence>MHLILQHFNLINLADKFGLSTAPTHIPSDSNKQLSVIDYIFGSKNLCNKTLNFKILNMVDDEFNDYNSDHNLLMVSIDHPNEYIRVHSNNNYSKLRASSSNDNDHYNIKDLNTDQWNRFQMLLNNCAYPIYEESDRIGDPQQFINLRMNQIDRDIKEALAKNDILERLRLIESNIKIMTKLNFDNNDIIEETLSHKVLGYLDDTTWLAENIEDLENNLMIANNFYELANIHINKDKSFILVNRYARKSSSRIIAANPPYIDINFRSKIKVPVLNRNQSTRILGVYFNADDGRQTKRKNLHMIT</sequence>
<proteinExistence type="predicted"/>
<accession>U9SWI5</accession>
<evidence type="ECO:0000313" key="1">
    <source>
        <dbReference type="EMBL" id="ESA00314.1"/>
    </source>
</evidence>
<dbReference type="AlphaFoldDB" id="U9SWI5"/>
<dbReference type="EMBL" id="KI297285">
    <property type="protein sequence ID" value="ESA00314.1"/>
    <property type="molecule type" value="Genomic_DNA"/>
</dbReference>
<dbReference type="HOGENOM" id="CLU_918735_0_0_1"/>
<evidence type="ECO:0008006" key="2">
    <source>
        <dbReference type="Google" id="ProtNLM"/>
    </source>
</evidence>
<organism evidence="1">
    <name type="scientific">Rhizophagus irregularis (strain DAOM 181602 / DAOM 197198 / MUCL 43194)</name>
    <name type="common">Arbuscular mycorrhizal fungus</name>
    <name type="synonym">Glomus intraradices</name>
    <dbReference type="NCBI Taxonomy" id="747089"/>
    <lineage>
        <taxon>Eukaryota</taxon>
        <taxon>Fungi</taxon>
        <taxon>Fungi incertae sedis</taxon>
        <taxon>Mucoromycota</taxon>
        <taxon>Glomeromycotina</taxon>
        <taxon>Glomeromycetes</taxon>
        <taxon>Glomerales</taxon>
        <taxon>Glomeraceae</taxon>
        <taxon>Rhizophagus</taxon>
    </lineage>
</organism>
<reference evidence="1" key="1">
    <citation type="submission" date="2013-07" db="EMBL/GenBank/DDBJ databases">
        <title>The genome of an arbuscular mycorrhizal fungus provides insights into the evolution of the oldest plant symbiosis.</title>
        <authorList>
            <consortium name="DOE Joint Genome Institute"/>
            <person name="Tisserant E."/>
            <person name="Malbreil M."/>
            <person name="Kuo A."/>
            <person name="Kohler A."/>
            <person name="Symeonidi A."/>
            <person name="Balestrini R."/>
            <person name="Charron P."/>
            <person name="Duensing N."/>
            <person name="Frei-dit-Frey N."/>
            <person name="Gianinazzi-Pearson V."/>
            <person name="Gilbert B."/>
            <person name="Handa Y."/>
            <person name="Hijri M."/>
            <person name="Kaul R."/>
            <person name="Kawaguchi M."/>
            <person name="Krajinski F."/>
            <person name="Lammers P."/>
            <person name="Lapierre D."/>
            <person name="Masclaux F.G."/>
            <person name="Murat C."/>
            <person name="Morin E."/>
            <person name="Ndikumana S."/>
            <person name="Pagni M."/>
            <person name="Petitpierre D."/>
            <person name="Requena N."/>
            <person name="Rosikiewicz P."/>
            <person name="Riley R."/>
            <person name="Saito K."/>
            <person name="San Clemente H."/>
            <person name="Shapiro H."/>
            <person name="van Tuinen D."/>
            <person name="Becard G."/>
            <person name="Bonfante P."/>
            <person name="Paszkowski U."/>
            <person name="Shachar-Hill Y."/>
            <person name="Young J.P."/>
            <person name="Sanders I.R."/>
            <person name="Henrissat B."/>
            <person name="Rensing S.A."/>
            <person name="Grigoriev I.V."/>
            <person name="Corradi N."/>
            <person name="Roux C."/>
            <person name="Martin F."/>
        </authorList>
    </citation>
    <scope>NUCLEOTIDE SEQUENCE</scope>
    <source>
        <strain evidence="1">DAOM 197198</strain>
    </source>
</reference>
<dbReference type="Gene3D" id="3.60.10.10">
    <property type="entry name" value="Endonuclease/exonuclease/phosphatase"/>
    <property type="match status" value="1"/>
</dbReference>
<protein>
    <recommendedName>
        <fullName evidence="2">Endonuclease/exonuclease/phosphatase domain-containing protein</fullName>
    </recommendedName>
</protein>
<gene>
    <name evidence="1" type="ORF">GLOINDRAFT_87506</name>
</gene>
<dbReference type="SUPFAM" id="SSF56219">
    <property type="entry name" value="DNase I-like"/>
    <property type="match status" value="1"/>
</dbReference>
<name>U9SWI5_RHIID</name>